<dbReference type="InterPro" id="IPR051815">
    <property type="entry name" value="Molybdate_resp_trans_reg"/>
</dbReference>
<accession>C7MLY1</accession>
<sequence length="141" mass="14385">MKISARNQLKGTITNVAEGAVNGVVTISLGDERVKADITMESIEKLGLTEGKPACAIIKAANVMFATGSERITNISARNQLPGTIVSVKKGAVNGHVSLKMADGNVVSGSITNAAIEDLGLEEGAAALAIIKATDVIVGVE</sequence>
<dbReference type="InterPro" id="IPR004606">
    <property type="entry name" value="Mop_domain"/>
</dbReference>
<keyword evidence="5" id="KW-1185">Reference proteome</keyword>
<organism evidence="4 5">
    <name type="scientific">Cryptobacterium curtum (strain ATCC 700683 / DSM 15641 / CCUG 43107 / 12-3)</name>
    <dbReference type="NCBI Taxonomy" id="469378"/>
    <lineage>
        <taxon>Bacteria</taxon>
        <taxon>Bacillati</taxon>
        <taxon>Actinomycetota</taxon>
        <taxon>Coriobacteriia</taxon>
        <taxon>Eggerthellales</taxon>
        <taxon>Eggerthellaceae</taxon>
        <taxon>Cryptobacterium</taxon>
    </lineage>
</organism>
<reference evidence="4 5" key="1">
    <citation type="journal article" date="2009" name="Stand. Genomic Sci.">
        <title>Complete genome sequence of Cryptobacterium curtum type strain (12-3).</title>
        <authorList>
            <person name="Mavrommatis K."/>
            <person name="Pukall R."/>
            <person name="Rohde C."/>
            <person name="Chen F."/>
            <person name="Sims D."/>
            <person name="Brettin T."/>
            <person name="Kuske C."/>
            <person name="Detter J.C."/>
            <person name="Han C."/>
            <person name="Lapidus A."/>
            <person name="Copeland A."/>
            <person name="Glavina Del Rio T."/>
            <person name="Nolan M."/>
            <person name="Lucas S."/>
            <person name="Tice H."/>
            <person name="Cheng J.F."/>
            <person name="Bruce D."/>
            <person name="Goodwin L."/>
            <person name="Pitluck S."/>
            <person name="Ovchinnikova G."/>
            <person name="Pati A."/>
            <person name="Ivanova N."/>
            <person name="Chen A."/>
            <person name="Palaniappan K."/>
            <person name="Chain P."/>
            <person name="D'haeseleer P."/>
            <person name="Goker M."/>
            <person name="Bristow J."/>
            <person name="Eisen J.A."/>
            <person name="Markowitz V."/>
            <person name="Hugenholtz P."/>
            <person name="Rohde M."/>
            <person name="Klenk H.P."/>
            <person name="Kyrpides N.C."/>
        </authorList>
    </citation>
    <scope>NUCLEOTIDE SEQUENCE [LARGE SCALE GENOMIC DNA]</scope>
    <source>
        <strain evidence="5">ATCC 700683 / DSM 15641 / 12-3</strain>
    </source>
</reference>
<evidence type="ECO:0000256" key="1">
    <source>
        <dbReference type="ARBA" id="ARBA00022505"/>
    </source>
</evidence>
<dbReference type="GO" id="GO:0015689">
    <property type="term" value="P:molybdate ion transport"/>
    <property type="evidence" value="ECO:0007669"/>
    <property type="project" value="InterPro"/>
</dbReference>
<dbReference type="PROSITE" id="PS51866">
    <property type="entry name" value="MOP"/>
    <property type="match status" value="2"/>
</dbReference>
<evidence type="ECO:0000313" key="4">
    <source>
        <dbReference type="EMBL" id="ACU93921.1"/>
    </source>
</evidence>
<dbReference type="InterPro" id="IPR005116">
    <property type="entry name" value="Transp-assoc_OB_typ1"/>
</dbReference>
<evidence type="ECO:0000313" key="5">
    <source>
        <dbReference type="Proteomes" id="UP000000954"/>
    </source>
</evidence>
<dbReference type="KEGG" id="ccu:Ccur_01900"/>
<dbReference type="InterPro" id="IPR008995">
    <property type="entry name" value="Mo/tungstate-bd_C_term_dom"/>
</dbReference>
<name>C7MLY1_CRYCD</name>
<dbReference type="AlphaFoldDB" id="C7MLY1"/>
<evidence type="ECO:0000259" key="3">
    <source>
        <dbReference type="PROSITE" id="PS51866"/>
    </source>
</evidence>
<dbReference type="EMBL" id="CP001682">
    <property type="protein sequence ID" value="ACU93921.1"/>
    <property type="molecule type" value="Genomic_DNA"/>
</dbReference>
<feature type="domain" description="Mop" evidence="3">
    <location>
        <begin position="74"/>
        <end position="140"/>
    </location>
</feature>
<dbReference type="RefSeq" id="WP_012802610.1">
    <property type="nucleotide sequence ID" value="NC_013170.1"/>
</dbReference>
<dbReference type="NCBIfam" id="TIGR00638">
    <property type="entry name" value="Mop"/>
    <property type="match status" value="2"/>
</dbReference>
<dbReference type="OrthoDB" id="122515at2"/>
<dbReference type="PANTHER" id="PTHR30432">
    <property type="entry name" value="TRANSCRIPTIONAL REGULATOR MODE"/>
    <property type="match status" value="1"/>
</dbReference>
<evidence type="ECO:0000256" key="2">
    <source>
        <dbReference type="PROSITE-ProRule" id="PRU01213"/>
    </source>
</evidence>
<dbReference type="STRING" id="469378.Ccur_01900"/>
<dbReference type="Proteomes" id="UP000000954">
    <property type="component" value="Chromosome"/>
</dbReference>
<protein>
    <submittedName>
        <fullName evidence="4">Molybdenum-pterin binding domain protein</fullName>
    </submittedName>
</protein>
<dbReference type="eggNOG" id="COG3585">
    <property type="taxonomic scope" value="Bacteria"/>
</dbReference>
<feature type="domain" description="Mop" evidence="3">
    <location>
        <begin position="2"/>
        <end position="67"/>
    </location>
</feature>
<dbReference type="Gene3D" id="2.40.50.100">
    <property type="match status" value="2"/>
</dbReference>
<keyword evidence="1 2" id="KW-0500">Molybdenum</keyword>
<dbReference type="PANTHER" id="PTHR30432:SF1">
    <property type="entry name" value="DNA-BINDING TRANSCRIPTIONAL DUAL REGULATOR MODE"/>
    <property type="match status" value="1"/>
</dbReference>
<gene>
    <name evidence="4" type="ordered locus">Ccur_01900</name>
</gene>
<dbReference type="Pfam" id="PF03459">
    <property type="entry name" value="TOBE"/>
    <property type="match status" value="2"/>
</dbReference>
<dbReference type="HOGENOM" id="CLU_118993_0_1_11"/>
<dbReference type="SUPFAM" id="SSF50331">
    <property type="entry name" value="MOP-like"/>
    <property type="match status" value="2"/>
</dbReference>
<proteinExistence type="predicted"/>